<dbReference type="Proteomes" id="UP001057474">
    <property type="component" value="Chromosome"/>
</dbReference>
<reference evidence="1" key="1">
    <citation type="submission" date="2021-03" db="EMBL/GenBank/DDBJ databases">
        <title>Legionella lytica PCM 2298.</title>
        <authorList>
            <person name="Koper P."/>
        </authorList>
    </citation>
    <scope>NUCLEOTIDE SEQUENCE</scope>
    <source>
        <strain evidence="1">PCM 2298</strain>
    </source>
</reference>
<accession>A0ABY4Y998</accession>
<name>A0ABY4Y998_9GAMM</name>
<organism evidence="1 2">
    <name type="scientific">Legionella lytica</name>
    <dbReference type="NCBI Taxonomy" id="96232"/>
    <lineage>
        <taxon>Bacteria</taxon>
        <taxon>Pseudomonadati</taxon>
        <taxon>Pseudomonadota</taxon>
        <taxon>Gammaproteobacteria</taxon>
        <taxon>Legionellales</taxon>
        <taxon>Legionellaceae</taxon>
        <taxon>Legionella</taxon>
    </lineage>
</organism>
<evidence type="ECO:0000313" key="1">
    <source>
        <dbReference type="EMBL" id="USQ13973.1"/>
    </source>
</evidence>
<dbReference type="EMBL" id="CP071527">
    <property type="protein sequence ID" value="USQ13973.1"/>
    <property type="molecule type" value="Genomic_DNA"/>
</dbReference>
<evidence type="ECO:0008006" key="3">
    <source>
        <dbReference type="Google" id="ProtNLM"/>
    </source>
</evidence>
<proteinExistence type="predicted"/>
<evidence type="ECO:0000313" key="2">
    <source>
        <dbReference type="Proteomes" id="UP001057474"/>
    </source>
</evidence>
<dbReference type="RefSeq" id="WP_252580361.1">
    <property type="nucleotide sequence ID" value="NZ_CP071527.1"/>
</dbReference>
<keyword evidence="2" id="KW-1185">Reference proteome</keyword>
<sequence length="76" mass="8600">MEAYQNKSGISGVVAYEIGGDFIKVKFQKNNGVYLYNYQSPGALHVEAMKERAMDGIGLATYINEHIRKNYFSKEC</sequence>
<protein>
    <recommendedName>
        <fullName evidence="3">KTSC domain-containing protein</fullName>
    </recommendedName>
</protein>
<gene>
    <name evidence="1" type="ORF">J2N86_01075</name>
</gene>